<dbReference type="Proteomes" id="UP001370490">
    <property type="component" value="Unassembled WGS sequence"/>
</dbReference>
<organism evidence="4 5">
    <name type="scientific">Dillenia turbinata</name>
    <dbReference type="NCBI Taxonomy" id="194707"/>
    <lineage>
        <taxon>Eukaryota</taxon>
        <taxon>Viridiplantae</taxon>
        <taxon>Streptophyta</taxon>
        <taxon>Embryophyta</taxon>
        <taxon>Tracheophyta</taxon>
        <taxon>Spermatophyta</taxon>
        <taxon>Magnoliopsida</taxon>
        <taxon>eudicotyledons</taxon>
        <taxon>Gunneridae</taxon>
        <taxon>Pentapetalae</taxon>
        <taxon>Dilleniales</taxon>
        <taxon>Dilleniaceae</taxon>
        <taxon>Dillenia</taxon>
    </lineage>
</organism>
<protein>
    <submittedName>
        <fullName evidence="4">Uncharacterized protein</fullName>
    </submittedName>
</protein>
<evidence type="ECO:0000256" key="1">
    <source>
        <dbReference type="ARBA" id="ARBA00001974"/>
    </source>
</evidence>
<gene>
    <name evidence="4" type="ORF">RJ641_005219</name>
</gene>
<dbReference type="PANTHER" id="PTHR45968">
    <property type="entry name" value="OSJNBA0019K04.7 PROTEIN"/>
    <property type="match status" value="1"/>
</dbReference>
<keyword evidence="5" id="KW-1185">Reference proteome</keyword>
<evidence type="ECO:0000313" key="4">
    <source>
        <dbReference type="EMBL" id="KAK6929014.1"/>
    </source>
</evidence>
<keyword evidence="2" id="KW-0285">Flavoprotein</keyword>
<dbReference type="AlphaFoldDB" id="A0AAN8VCE0"/>
<evidence type="ECO:0000256" key="3">
    <source>
        <dbReference type="ARBA" id="ARBA00022827"/>
    </source>
</evidence>
<comment type="caution">
    <text evidence="4">The sequence shown here is derived from an EMBL/GenBank/DDBJ whole genome shotgun (WGS) entry which is preliminary data.</text>
</comment>
<dbReference type="Gene3D" id="3.30.410.40">
    <property type="match status" value="1"/>
</dbReference>
<dbReference type="PANTHER" id="PTHR45968:SF2">
    <property type="entry name" value="(R)-MANDELONITRILE LYASE-LIKE"/>
    <property type="match status" value="1"/>
</dbReference>
<accession>A0AAN8VCE0</accession>
<evidence type="ECO:0000313" key="5">
    <source>
        <dbReference type="Proteomes" id="UP001370490"/>
    </source>
</evidence>
<comment type="cofactor">
    <cofactor evidence="1">
        <name>FAD</name>
        <dbReference type="ChEBI" id="CHEBI:57692"/>
    </cofactor>
</comment>
<name>A0AAN8VCE0_9MAGN</name>
<reference evidence="4 5" key="1">
    <citation type="submission" date="2023-12" db="EMBL/GenBank/DDBJ databases">
        <title>A high-quality genome assembly for Dillenia turbinata (Dilleniales).</title>
        <authorList>
            <person name="Chanderbali A."/>
        </authorList>
    </citation>
    <scope>NUCLEOTIDE SEQUENCE [LARGE SCALE GENOMIC DNA]</scope>
    <source>
        <strain evidence="4">LSX21</strain>
        <tissue evidence="4">Leaf</tissue>
    </source>
</reference>
<keyword evidence="3" id="KW-0274">FAD</keyword>
<dbReference type="InterPro" id="IPR051871">
    <property type="entry name" value="GMC_Oxidoreductase-Related"/>
</dbReference>
<sequence length="165" mass="17779">MSTKPEMANAVYSDGELVVIVPKGEGGVEDNAGGIWGEVYYGMCLYRSTKSQSAFRDGLLEAGVEPYNGFGLEHKIGTKIGGTTFDTYGRRYSAADLLSYDKAANIKVALHGTVERILVASASASASATSLSTKTAIEFVYRDQLRGFHHAIVNRNFRVIGMDAL</sequence>
<proteinExistence type="predicted"/>
<evidence type="ECO:0000256" key="2">
    <source>
        <dbReference type="ARBA" id="ARBA00022630"/>
    </source>
</evidence>
<dbReference type="EMBL" id="JBAMMX010000013">
    <property type="protein sequence ID" value="KAK6929014.1"/>
    <property type="molecule type" value="Genomic_DNA"/>
</dbReference>